<dbReference type="InterPro" id="IPR052710">
    <property type="entry name" value="CAAX_protease"/>
</dbReference>
<feature type="transmembrane region" description="Helical" evidence="1">
    <location>
        <begin position="153"/>
        <end position="175"/>
    </location>
</feature>
<dbReference type="EMBL" id="FWWY01000001">
    <property type="protein sequence ID" value="SMC07083.1"/>
    <property type="molecule type" value="Genomic_DNA"/>
</dbReference>
<feature type="transmembrane region" description="Helical" evidence="1">
    <location>
        <begin position="47"/>
        <end position="65"/>
    </location>
</feature>
<feature type="transmembrane region" description="Helical" evidence="1">
    <location>
        <begin position="322"/>
        <end position="344"/>
    </location>
</feature>
<protein>
    <submittedName>
        <fullName evidence="3">CAAX protease self-immunity</fullName>
    </submittedName>
</protein>
<keyword evidence="1" id="KW-1133">Transmembrane helix</keyword>
<feature type="transmembrane region" description="Helical" evidence="1">
    <location>
        <begin position="93"/>
        <end position="111"/>
    </location>
</feature>
<dbReference type="GO" id="GO:0080120">
    <property type="term" value="P:CAAX-box protein maturation"/>
    <property type="evidence" value="ECO:0007669"/>
    <property type="project" value="UniProtKB-ARBA"/>
</dbReference>
<keyword evidence="1" id="KW-0472">Membrane</keyword>
<feature type="transmembrane region" description="Helical" evidence="1">
    <location>
        <begin position="70"/>
        <end position="87"/>
    </location>
</feature>
<dbReference type="GO" id="GO:0004175">
    <property type="term" value="F:endopeptidase activity"/>
    <property type="evidence" value="ECO:0007669"/>
    <property type="project" value="UniProtKB-ARBA"/>
</dbReference>
<evidence type="ECO:0000313" key="4">
    <source>
        <dbReference type="Proteomes" id="UP000192660"/>
    </source>
</evidence>
<keyword evidence="4" id="KW-1185">Reference proteome</keyword>
<feature type="transmembrane region" description="Helical" evidence="1">
    <location>
        <begin position="196"/>
        <end position="217"/>
    </location>
</feature>
<name>A0A1W1WMX0_SULTA</name>
<dbReference type="OrthoDB" id="4177129at2"/>
<feature type="transmembrane region" description="Helical" evidence="1">
    <location>
        <begin position="21"/>
        <end position="41"/>
    </location>
</feature>
<feature type="transmembrane region" description="Helical" evidence="1">
    <location>
        <begin position="123"/>
        <end position="147"/>
    </location>
</feature>
<evidence type="ECO:0000256" key="1">
    <source>
        <dbReference type="SAM" id="Phobius"/>
    </source>
</evidence>
<dbReference type="Pfam" id="PF02517">
    <property type="entry name" value="Rce1-like"/>
    <property type="match status" value="1"/>
</dbReference>
<accession>A0A1W1WMX0</accession>
<dbReference type="AlphaFoldDB" id="A0A1W1WMX0"/>
<evidence type="ECO:0000259" key="2">
    <source>
        <dbReference type="Pfam" id="PF02517"/>
    </source>
</evidence>
<keyword evidence="3" id="KW-0378">Hydrolase</keyword>
<organism evidence="3 4">
    <name type="scientific">Sulfobacillus thermosulfidooxidans (strain DSM 9293 / VKM B-1269 / AT-1)</name>
    <dbReference type="NCBI Taxonomy" id="929705"/>
    <lineage>
        <taxon>Bacteria</taxon>
        <taxon>Bacillati</taxon>
        <taxon>Bacillota</taxon>
        <taxon>Clostridia</taxon>
        <taxon>Eubacteriales</taxon>
        <taxon>Clostridiales Family XVII. Incertae Sedis</taxon>
        <taxon>Sulfobacillus</taxon>
    </lineage>
</organism>
<dbReference type="PANTHER" id="PTHR36435">
    <property type="entry name" value="SLR1288 PROTEIN"/>
    <property type="match status" value="1"/>
</dbReference>
<gene>
    <name evidence="3" type="ORF">SAMN00768000_3194</name>
</gene>
<feature type="transmembrane region" description="Helical" evidence="1">
    <location>
        <begin position="240"/>
        <end position="262"/>
    </location>
</feature>
<keyword evidence="1" id="KW-0812">Transmembrane</keyword>
<feature type="transmembrane region" description="Helical" evidence="1">
    <location>
        <begin position="283"/>
        <end position="316"/>
    </location>
</feature>
<evidence type="ECO:0000313" key="3">
    <source>
        <dbReference type="EMBL" id="SMC07083.1"/>
    </source>
</evidence>
<feature type="domain" description="CAAX prenyl protease 2/Lysostaphin resistance protein A-like" evidence="2">
    <location>
        <begin position="248"/>
        <end position="335"/>
    </location>
</feature>
<dbReference type="InterPro" id="IPR003675">
    <property type="entry name" value="Rce1/LyrA-like_dom"/>
</dbReference>
<dbReference type="STRING" id="28034.BFX07_06325"/>
<sequence>MISGILYHTRQTEEAERLKKAIGALVLWLVMGILSDLLVHFVNPSMIIITALGVSIAAGGLSYVVRRPGIAAVMIVVAMWSIWLSPLRIVDRWVLPLTELLLGVIIAWWSQRAEIGRMRPRDGFLGFIILILVSVALSVSLLLGHLATLSTNLSLLLAAYLLTPPTELLIVLMILTRHHVTQSFLRRHYQWNAKTLPLVGWGITIGVMMSGIIALVVEWEIKAAHIKIQSNNPFVYAKGLSGHLGLIAFLMIVAIVIMAPVAEEILFRGILFGTLRPAWGLGWATVVAGVLFGVAHMNLTLLIPLTLAGMILNLVYWKTGSLIPSTIAHATLNLLSVVIALMALH</sequence>
<dbReference type="GO" id="GO:0006508">
    <property type="term" value="P:proteolysis"/>
    <property type="evidence" value="ECO:0007669"/>
    <property type="project" value="UniProtKB-KW"/>
</dbReference>
<dbReference type="PANTHER" id="PTHR36435:SF1">
    <property type="entry name" value="CAAX AMINO TERMINAL PROTEASE FAMILY PROTEIN"/>
    <property type="match status" value="1"/>
</dbReference>
<reference evidence="4" key="1">
    <citation type="submission" date="2017-04" db="EMBL/GenBank/DDBJ databases">
        <authorList>
            <person name="Varghese N."/>
            <person name="Submissions S."/>
        </authorList>
    </citation>
    <scope>NUCLEOTIDE SEQUENCE [LARGE SCALE GENOMIC DNA]</scope>
    <source>
        <strain evidence="4">DSM 9293</strain>
    </source>
</reference>
<proteinExistence type="predicted"/>
<dbReference type="Proteomes" id="UP000192660">
    <property type="component" value="Unassembled WGS sequence"/>
</dbReference>
<keyword evidence="3" id="KW-0645">Protease</keyword>